<keyword evidence="4" id="KW-1185">Reference proteome</keyword>
<dbReference type="Gene3D" id="3.30.1380.10">
    <property type="match status" value="1"/>
</dbReference>
<protein>
    <recommendedName>
        <fullName evidence="2">Peptidase M15C domain-containing protein</fullName>
    </recommendedName>
</protein>
<sequence>MNYVVMFLMVAVLQALATTANCGAEGAQTLKEISGRLIETYQDYIDGADETTLIWRDGTRMPLDVEPKPPGSAEWLEKPSVADMLRVPYPLGQLAQPPHAGADPGRARNQAFFRKVYGDCRSGAVNKELVDVIWLPKKSSQRLRVTRINGVAEQLQRVSDELDKLSSKFDKFLIPSAGTYNCRVIAGTDRISAHGYGIAIDIAIKHTDYWRWAKPASGASPRYRNRIPYEIVEIFERHGFIWGGKWHHFDTMHFEYRPELLPIAR</sequence>
<reference evidence="4" key="1">
    <citation type="submission" date="2015-02" db="EMBL/GenBank/DDBJ databases">
        <authorList>
            <person name="Chooi Y.-H."/>
        </authorList>
    </citation>
    <scope>NUCLEOTIDE SEQUENCE [LARGE SCALE GENOMIC DNA]</scope>
    <source>
        <strain evidence="4">strain Y</strain>
    </source>
</reference>
<feature type="domain" description="Peptidase M15C" evidence="2">
    <location>
        <begin position="187"/>
        <end position="256"/>
    </location>
</feature>
<evidence type="ECO:0000259" key="2">
    <source>
        <dbReference type="Pfam" id="PF13539"/>
    </source>
</evidence>
<evidence type="ECO:0000313" key="4">
    <source>
        <dbReference type="Proteomes" id="UP000033187"/>
    </source>
</evidence>
<gene>
    <name evidence="3" type="ORF">YBN1229_v1_2258</name>
</gene>
<organism evidence="3 4">
    <name type="scientific">Candidatus Filomicrobium marinum</name>
    <dbReference type="NCBI Taxonomy" id="1608628"/>
    <lineage>
        <taxon>Bacteria</taxon>
        <taxon>Pseudomonadati</taxon>
        <taxon>Pseudomonadota</taxon>
        <taxon>Alphaproteobacteria</taxon>
        <taxon>Hyphomicrobiales</taxon>
        <taxon>Hyphomicrobiaceae</taxon>
        <taxon>Filomicrobium</taxon>
    </lineage>
</organism>
<dbReference type="GO" id="GO:0008233">
    <property type="term" value="F:peptidase activity"/>
    <property type="evidence" value="ECO:0007669"/>
    <property type="project" value="InterPro"/>
</dbReference>
<dbReference type="Pfam" id="PF13539">
    <property type="entry name" value="Peptidase_M15_4"/>
    <property type="match status" value="1"/>
</dbReference>
<dbReference type="SUPFAM" id="SSF55166">
    <property type="entry name" value="Hedgehog/DD-peptidase"/>
    <property type="match status" value="1"/>
</dbReference>
<dbReference type="EMBL" id="LN829119">
    <property type="protein sequence ID" value="CPR19649.1"/>
    <property type="molecule type" value="Genomic_DNA"/>
</dbReference>
<dbReference type="RefSeq" id="WP_052743848.1">
    <property type="nucleotide sequence ID" value="NZ_LN829118.1"/>
</dbReference>
<accession>A0A0D6JGP7</accession>
<keyword evidence="1" id="KW-0732">Signal</keyword>
<feature type="signal peptide" evidence="1">
    <location>
        <begin position="1"/>
        <end position="17"/>
    </location>
</feature>
<dbReference type="CDD" id="cd14845">
    <property type="entry name" value="L-Ala-D-Glu_peptidase_like"/>
    <property type="match status" value="1"/>
</dbReference>
<feature type="chain" id="PRO_5002306378" description="Peptidase M15C domain-containing protein" evidence="1">
    <location>
        <begin position="18"/>
        <end position="265"/>
    </location>
</feature>
<dbReference type="AlphaFoldDB" id="A0A0D6JGP7"/>
<name>A0A0D6JGP7_9HYPH</name>
<dbReference type="Proteomes" id="UP000033187">
    <property type="component" value="Chromosome 1"/>
</dbReference>
<dbReference type="KEGG" id="fil:BN1229_v1_2258"/>
<dbReference type="KEGG" id="fiy:BN1229_v1_2258"/>
<dbReference type="InterPro" id="IPR009045">
    <property type="entry name" value="Zn_M74/Hedgehog-like"/>
</dbReference>
<evidence type="ECO:0000256" key="1">
    <source>
        <dbReference type="SAM" id="SignalP"/>
    </source>
</evidence>
<proteinExistence type="predicted"/>
<dbReference type="InterPro" id="IPR039561">
    <property type="entry name" value="Peptidase_M15C"/>
</dbReference>
<evidence type="ECO:0000313" key="3">
    <source>
        <dbReference type="EMBL" id="CPR19649.1"/>
    </source>
</evidence>